<evidence type="ECO:0000313" key="2">
    <source>
        <dbReference type="EMBL" id="EAY10777.1"/>
    </source>
</evidence>
<feature type="compositionally biased region" description="Polar residues" evidence="1">
    <location>
        <begin position="141"/>
        <end position="179"/>
    </location>
</feature>
<feature type="compositionally biased region" description="Basic and acidic residues" evidence="1">
    <location>
        <begin position="130"/>
        <end position="140"/>
    </location>
</feature>
<gene>
    <name evidence="2" type="ORF">TVAG_121810</name>
</gene>
<reference evidence="2" key="1">
    <citation type="submission" date="2006-10" db="EMBL/GenBank/DDBJ databases">
        <authorList>
            <person name="Amadeo P."/>
            <person name="Zhao Q."/>
            <person name="Wortman J."/>
            <person name="Fraser-Liggett C."/>
            <person name="Carlton J."/>
        </authorList>
    </citation>
    <scope>NUCLEOTIDE SEQUENCE</scope>
    <source>
        <strain evidence="2">G3</strain>
    </source>
</reference>
<dbReference type="KEGG" id="tva:4768714"/>
<keyword evidence="3" id="KW-1185">Reference proteome</keyword>
<protein>
    <submittedName>
        <fullName evidence="2">Uncharacterized protein</fullName>
    </submittedName>
</protein>
<dbReference type="VEuPathDB" id="TrichDB:TVAG_121810"/>
<sequence>MDTKKKPSEIFKQLQGTDVDKVEIRIYNVDDILTFENWDKEEDFGLNPLLFAAKYSAPEIFEKVLKFSYDIAKIKRQIVLESDFIYITPISPIFSNKFYFEAQKEAEENKKGNSIEKLIEISQNTEKSQKFKAFKDKKNSENTIKSTSNKTELLQNNKPESLNHTNIDSPKSSKDTNPNDPKPKSSYKVQTDGNIIGNNGSPTRFVNKTKCCLIL</sequence>
<dbReference type="RefSeq" id="XP_001323000.1">
    <property type="nucleotide sequence ID" value="XM_001322965.1"/>
</dbReference>
<dbReference type="AlphaFoldDB" id="A2E992"/>
<dbReference type="VEuPathDB" id="TrichDB:TVAGG3_0421420"/>
<feature type="compositionally biased region" description="Polar residues" evidence="1">
    <location>
        <begin position="187"/>
        <end position="201"/>
    </location>
</feature>
<dbReference type="InParanoid" id="A2E992"/>
<dbReference type="SMR" id="A2E992"/>
<reference evidence="2" key="2">
    <citation type="journal article" date="2007" name="Science">
        <title>Draft genome sequence of the sexually transmitted pathogen Trichomonas vaginalis.</title>
        <authorList>
            <person name="Carlton J.M."/>
            <person name="Hirt R.P."/>
            <person name="Silva J.C."/>
            <person name="Delcher A.L."/>
            <person name="Schatz M."/>
            <person name="Zhao Q."/>
            <person name="Wortman J.R."/>
            <person name="Bidwell S.L."/>
            <person name="Alsmark U.C.M."/>
            <person name="Besteiro S."/>
            <person name="Sicheritz-Ponten T."/>
            <person name="Noel C.J."/>
            <person name="Dacks J.B."/>
            <person name="Foster P.G."/>
            <person name="Simillion C."/>
            <person name="Van de Peer Y."/>
            <person name="Miranda-Saavedra D."/>
            <person name="Barton G.J."/>
            <person name="Westrop G.D."/>
            <person name="Mueller S."/>
            <person name="Dessi D."/>
            <person name="Fiori P.L."/>
            <person name="Ren Q."/>
            <person name="Paulsen I."/>
            <person name="Zhang H."/>
            <person name="Bastida-Corcuera F.D."/>
            <person name="Simoes-Barbosa A."/>
            <person name="Brown M.T."/>
            <person name="Hayes R.D."/>
            <person name="Mukherjee M."/>
            <person name="Okumura C.Y."/>
            <person name="Schneider R."/>
            <person name="Smith A.J."/>
            <person name="Vanacova S."/>
            <person name="Villalvazo M."/>
            <person name="Haas B.J."/>
            <person name="Pertea M."/>
            <person name="Feldblyum T.V."/>
            <person name="Utterback T.R."/>
            <person name="Shu C.L."/>
            <person name="Osoegawa K."/>
            <person name="de Jong P.J."/>
            <person name="Hrdy I."/>
            <person name="Horvathova L."/>
            <person name="Zubacova Z."/>
            <person name="Dolezal P."/>
            <person name="Malik S.B."/>
            <person name="Logsdon J.M. Jr."/>
            <person name="Henze K."/>
            <person name="Gupta A."/>
            <person name="Wang C.C."/>
            <person name="Dunne R.L."/>
            <person name="Upcroft J.A."/>
            <person name="Upcroft P."/>
            <person name="White O."/>
            <person name="Salzberg S.L."/>
            <person name="Tang P."/>
            <person name="Chiu C.-H."/>
            <person name="Lee Y.-S."/>
            <person name="Embley T.M."/>
            <person name="Coombs G.H."/>
            <person name="Mottram J.C."/>
            <person name="Tachezy J."/>
            <person name="Fraser-Liggett C.M."/>
            <person name="Johnson P.J."/>
        </authorList>
    </citation>
    <scope>NUCLEOTIDE SEQUENCE [LARGE SCALE GENOMIC DNA]</scope>
    <source>
        <strain evidence="2">G3</strain>
    </source>
</reference>
<evidence type="ECO:0000313" key="3">
    <source>
        <dbReference type="Proteomes" id="UP000001542"/>
    </source>
</evidence>
<proteinExistence type="predicted"/>
<dbReference type="Proteomes" id="UP000001542">
    <property type="component" value="Unassembled WGS sequence"/>
</dbReference>
<organism evidence="2 3">
    <name type="scientific">Trichomonas vaginalis (strain ATCC PRA-98 / G3)</name>
    <dbReference type="NCBI Taxonomy" id="412133"/>
    <lineage>
        <taxon>Eukaryota</taxon>
        <taxon>Metamonada</taxon>
        <taxon>Parabasalia</taxon>
        <taxon>Trichomonadida</taxon>
        <taxon>Trichomonadidae</taxon>
        <taxon>Trichomonas</taxon>
    </lineage>
</organism>
<feature type="region of interest" description="Disordered" evidence="1">
    <location>
        <begin position="130"/>
        <end position="201"/>
    </location>
</feature>
<accession>A2E992</accession>
<dbReference type="EMBL" id="DS113332">
    <property type="protein sequence ID" value="EAY10777.1"/>
    <property type="molecule type" value="Genomic_DNA"/>
</dbReference>
<evidence type="ECO:0000256" key="1">
    <source>
        <dbReference type="SAM" id="MobiDB-lite"/>
    </source>
</evidence>
<name>A2E992_TRIV3</name>